<accession>A0ABR7GHK4</accession>
<evidence type="ECO:0000256" key="1">
    <source>
        <dbReference type="SAM" id="Phobius"/>
    </source>
</evidence>
<feature type="transmembrane region" description="Helical" evidence="1">
    <location>
        <begin position="93"/>
        <end position="118"/>
    </location>
</feature>
<dbReference type="InterPro" id="IPR036259">
    <property type="entry name" value="MFS_trans_sf"/>
</dbReference>
<keyword evidence="1" id="KW-0472">Membrane</keyword>
<feature type="transmembrane region" description="Helical" evidence="1">
    <location>
        <begin position="155"/>
        <end position="173"/>
    </location>
</feature>
<dbReference type="Proteomes" id="UP000643810">
    <property type="component" value="Unassembled WGS sequence"/>
</dbReference>
<gene>
    <name evidence="2" type="ORF">H8R94_07835</name>
</gene>
<dbReference type="SUPFAM" id="SSF103473">
    <property type="entry name" value="MFS general substrate transporter"/>
    <property type="match status" value="1"/>
</dbReference>
<organism evidence="2 3">
    <name type="scientific">Roseburia lenta</name>
    <dbReference type="NCBI Taxonomy" id="2763061"/>
    <lineage>
        <taxon>Bacteria</taxon>
        <taxon>Bacillati</taxon>
        <taxon>Bacillota</taxon>
        <taxon>Clostridia</taxon>
        <taxon>Lachnospirales</taxon>
        <taxon>Lachnospiraceae</taxon>
        <taxon>Roseburia</taxon>
    </lineage>
</organism>
<sequence length="234" mass="25434">MRSFATDKLAQTAASQSVILTLLNGILIGSYKATTMINNFTMIVGIAFAFLGGMYVSKHGVKKSTTFWSWVSIGVAAMTCGFCIILGKDGMSQISVAVVPTIIYCIFMLATTATRMILTTTAGAMRSDVVDYELERSGKYMPAVVGGVYSFIDKLMAALATTIATLCVAAIGYKNTMPQMGDKATSGVFWMAMFLSFGLPIIGWLCNIVAMKFYELDKDRMVQVQKNIAEMKEQ</sequence>
<dbReference type="Pfam" id="PF13347">
    <property type="entry name" value="MFS_2"/>
    <property type="match status" value="1"/>
</dbReference>
<feature type="transmembrane region" description="Helical" evidence="1">
    <location>
        <begin position="37"/>
        <end position="55"/>
    </location>
</feature>
<evidence type="ECO:0000313" key="2">
    <source>
        <dbReference type="EMBL" id="MBC5686506.1"/>
    </source>
</evidence>
<keyword evidence="1" id="KW-0812">Transmembrane</keyword>
<feature type="transmembrane region" description="Helical" evidence="1">
    <location>
        <begin position="188"/>
        <end position="210"/>
    </location>
</feature>
<protein>
    <submittedName>
        <fullName evidence="2">MFS transporter</fullName>
    </submittedName>
</protein>
<keyword evidence="1" id="KW-1133">Transmembrane helix</keyword>
<dbReference type="EMBL" id="JACOPG010000003">
    <property type="protein sequence ID" value="MBC5686506.1"/>
    <property type="molecule type" value="Genomic_DNA"/>
</dbReference>
<name>A0ABR7GHK4_9FIRM</name>
<dbReference type="RefSeq" id="WP_178009773.1">
    <property type="nucleotide sequence ID" value="NZ_JACOPG010000003.1"/>
</dbReference>
<feature type="transmembrane region" description="Helical" evidence="1">
    <location>
        <begin position="67"/>
        <end position="87"/>
    </location>
</feature>
<evidence type="ECO:0000313" key="3">
    <source>
        <dbReference type="Proteomes" id="UP000643810"/>
    </source>
</evidence>
<proteinExistence type="predicted"/>
<comment type="caution">
    <text evidence="2">The sequence shown here is derived from an EMBL/GenBank/DDBJ whole genome shotgun (WGS) entry which is preliminary data.</text>
</comment>
<feature type="transmembrane region" description="Helical" evidence="1">
    <location>
        <begin position="12"/>
        <end position="31"/>
    </location>
</feature>
<keyword evidence="3" id="KW-1185">Reference proteome</keyword>
<reference evidence="2 3" key="1">
    <citation type="submission" date="2020-08" db="EMBL/GenBank/DDBJ databases">
        <title>Genome public.</title>
        <authorList>
            <person name="Liu C."/>
            <person name="Sun Q."/>
        </authorList>
    </citation>
    <scope>NUCLEOTIDE SEQUENCE [LARGE SCALE GENOMIC DNA]</scope>
    <source>
        <strain evidence="2 3">NSJ-9</strain>
    </source>
</reference>